<evidence type="ECO:0000313" key="2">
    <source>
        <dbReference type="EMBL" id="TFL00607.1"/>
    </source>
</evidence>
<dbReference type="AlphaFoldDB" id="A0A5C3QGJ7"/>
<dbReference type="Proteomes" id="UP000305067">
    <property type="component" value="Unassembled WGS sequence"/>
</dbReference>
<keyword evidence="3" id="KW-1185">Reference proteome</keyword>
<evidence type="ECO:0000256" key="1">
    <source>
        <dbReference type="SAM" id="Phobius"/>
    </source>
</evidence>
<feature type="transmembrane region" description="Helical" evidence="1">
    <location>
        <begin position="20"/>
        <end position="40"/>
    </location>
</feature>
<reference evidence="2 3" key="1">
    <citation type="journal article" date="2019" name="Nat. Ecol. Evol.">
        <title>Megaphylogeny resolves global patterns of mushroom evolution.</title>
        <authorList>
            <person name="Varga T."/>
            <person name="Krizsan K."/>
            <person name="Foldi C."/>
            <person name="Dima B."/>
            <person name="Sanchez-Garcia M."/>
            <person name="Sanchez-Ramirez S."/>
            <person name="Szollosi G.J."/>
            <person name="Szarkandi J.G."/>
            <person name="Papp V."/>
            <person name="Albert L."/>
            <person name="Andreopoulos W."/>
            <person name="Angelini C."/>
            <person name="Antonin V."/>
            <person name="Barry K.W."/>
            <person name="Bougher N.L."/>
            <person name="Buchanan P."/>
            <person name="Buyck B."/>
            <person name="Bense V."/>
            <person name="Catcheside P."/>
            <person name="Chovatia M."/>
            <person name="Cooper J."/>
            <person name="Damon W."/>
            <person name="Desjardin D."/>
            <person name="Finy P."/>
            <person name="Geml J."/>
            <person name="Haridas S."/>
            <person name="Hughes K."/>
            <person name="Justo A."/>
            <person name="Karasinski D."/>
            <person name="Kautmanova I."/>
            <person name="Kiss B."/>
            <person name="Kocsube S."/>
            <person name="Kotiranta H."/>
            <person name="LaButti K.M."/>
            <person name="Lechner B.E."/>
            <person name="Liimatainen K."/>
            <person name="Lipzen A."/>
            <person name="Lukacs Z."/>
            <person name="Mihaltcheva S."/>
            <person name="Morgado L.N."/>
            <person name="Niskanen T."/>
            <person name="Noordeloos M.E."/>
            <person name="Ohm R.A."/>
            <person name="Ortiz-Santana B."/>
            <person name="Ovrebo C."/>
            <person name="Racz N."/>
            <person name="Riley R."/>
            <person name="Savchenko A."/>
            <person name="Shiryaev A."/>
            <person name="Soop K."/>
            <person name="Spirin V."/>
            <person name="Szebenyi C."/>
            <person name="Tomsovsky M."/>
            <person name="Tulloss R.E."/>
            <person name="Uehling J."/>
            <person name="Grigoriev I.V."/>
            <person name="Vagvolgyi C."/>
            <person name="Papp T."/>
            <person name="Martin F.M."/>
            <person name="Miettinen O."/>
            <person name="Hibbett D.S."/>
            <person name="Nagy L.G."/>
        </authorList>
    </citation>
    <scope>NUCLEOTIDE SEQUENCE [LARGE SCALE GENOMIC DNA]</scope>
    <source>
        <strain evidence="2 3">CBS 309.79</strain>
    </source>
</reference>
<evidence type="ECO:0000313" key="3">
    <source>
        <dbReference type="Proteomes" id="UP000305067"/>
    </source>
</evidence>
<keyword evidence="1" id="KW-0812">Transmembrane</keyword>
<sequence length="159" mass="16829">MSGASSSTLSPKLSSNLTLGFSVYPATGAVYGLALSILLSRRRPVLPDLRLPPLKSVVLCATPKASVLRTFSFYLSPPITSIPVHLCAAHVSNTITLGRGIPSAKNCIRCSSKMANTPIFARQMGQNIESPSLQLPSSPPRTVPKSERMIVVISTIAPS</sequence>
<accession>A0A5C3QGJ7</accession>
<keyword evidence="1" id="KW-0472">Membrane</keyword>
<name>A0A5C3QGJ7_9AGAR</name>
<keyword evidence="1" id="KW-1133">Transmembrane helix</keyword>
<dbReference type="EMBL" id="ML178828">
    <property type="protein sequence ID" value="TFL00607.1"/>
    <property type="molecule type" value="Genomic_DNA"/>
</dbReference>
<organism evidence="2 3">
    <name type="scientific">Pterulicium gracile</name>
    <dbReference type="NCBI Taxonomy" id="1884261"/>
    <lineage>
        <taxon>Eukaryota</taxon>
        <taxon>Fungi</taxon>
        <taxon>Dikarya</taxon>
        <taxon>Basidiomycota</taxon>
        <taxon>Agaricomycotina</taxon>
        <taxon>Agaricomycetes</taxon>
        <taxon>Agaricomycetidae</taxon>
        <taxon>Agaricales</taxon>
        <taxon>Pleurotineae</taxon>
        <taxon>Pterulaceae</taxon>
        <taxon>Pterulicium</taxon>
    </lineage>
</organism>
<protein>
    <submittedName>
        <fullName evidence="2">Uncharacterized protein</fullName>
    </submittedName>
</protein>
<proteinExistence type="predicted"/>
<gene>
    <name evidence="2" type="ORF">BDV98DRAFT_569285</name>
</gene>